<evidence type="ECO:0000256" key="2">
    <source>
        <dbReference type="SAM" id="Phobius"/>
    </source>
</evidence>
<evidence type="ECO:0000256" key="1">
    <source>
        <dbReference type="SAM" id="Coils"/>
    </source>
</evidence>
<keyword evidence="2" id="KW-0812">Transmembrane</keyword>
<dbReference type="EMBL" id="JBHRSW010000018">
    <property type="protein sequence ID" value="MFC3122277.1"/>
    <property type="molecule type" value="Genomic_DNA"/>
</dbReference>
<dbReference type="InterPro" id="IPR006597">
    <property type="entry name" value="Sel1-like"/>
</dbReference>
<sequence length="376" mass="42724">MQENSHSQAQSARKTNKLWLLVLGLFALVFGVSLYKQWPLGSQSADQSIGEKTPWDDRLLACNDVESAEETDAFNTCLSMAKEGWPHAQKKVAWAYTRKGEFQDWKKAYDWVIVLSKYEQSAELLRYVMLLSLGQTEEDKTFGEKGIKRLANINYGPAAAYLGALYKLDQNTLAKTSSAIWLFKRAYEQAPELFSAFDLAAMYSNGFGVEKNYEKARNVLLKHADLRFPITTNNVAWYFATIDSQALLMPQKAIALAKSVTNDENHKDNHVYIDTLAAAYAANEEFELAESEQERALALLLSASENDTESTRNQNLIKEYEERLASYKNKERAVTISLYKESDKFFSRIKRSIENGLLRTLNKRAEAPTLITRVDD</sequence>
<dbReference type="SMART" id="SM00671">
    <property type="entry name" value="SEL1"/>
    <property type="match status" value="2"/>
</dbReference>
<protein>
    <recommendedName>
        <fullName evidence="5">Tetratricopeptide repeat protein</fullName>
    </recommendedName>
</protein>
<reference evidence="4" key="1">
    <citation type="journal article" date="2019" name="Int. J. Syst. Evol. Microbiol.">
        <title>The Global Catalogue of Microorganisms (GCM) 10K type strain sequencing project: providing services to taxonomists for standard genome sequencing and annotation.</title>
        <authorList>
            <consortium name="The Broad Institute Genomics Platform"/>
            <consortium name="The Broad Institute Genome Sequencing Center for Infectious Disease"/>
            <person name="Wu L."/>
            <person name="Ma J."/>
        </authorList>
    </citation>
    <scope>NUCLEOTIDE SEQUENCE [LARGE SCALE GENOMIC DNA]</scope>
    <source>
        <strain evidence="4">KCTC 52473</strain>
    </source>
</reference>
<evidence type="ECO:0008006" key="5">
    <source>
        <dbReference type="Google" id="ProtNLM"/>
    </source>
</evidence>
<dbReference type="Proteomes" id="UP001595478">
    <property type="component" value="Unassembled WGS sequence"/>
</dbReference>
<proteinExistence type="predicted"/>
<dbReference type="SUPFAM" id="SSF81901">
    <property type="entry name" value="HCP-like"/>
    <property type="match status" value="1"/>
</dbReference>
<keyword evidence="2" id="KW-1133">Transmembrane helix</keyword>
<dbReference type="InterPro" id="IPR011990">
    <property type="entry name" value="TPR-like_helical_dom_sf"/>
</dbReference>
<feature type="transmembrane region" description="Helical" evidence="2">
    <location>
        <begin position="18"/>
        <end position="38"/>
    </location>
</feature>
<comment type="caution">
    <text evidence="3">The sequence shown here is derived from an EMBL/GenBank/DDBJ whole genome shotgun (WGS) entry which is preliminary data.</text>
</comment>
<dbReference type="RefSeq" id="WP_376920408.1">
    <property type="nucleotide sequence ID" value="NZ_JBHRSW010000018.1"/>
</dbReference>
<organism evidence="3 4">
    <name type="scientific">Agaribacter flavus</name>
    <dbReference type="NCBI Taxonomy" id="1902781"/>
    <lineage>
        <taxon>Bacteria</taxon>
        <taxon>Pseudomonadati</taxon>
        <taxon>Pseudomonadota</taxon>
        <taxon>Gammaproteobacteria</taxon>
        <taxon>Alteromonadales</taxon>
        <taxon>Alteromonadaceae</taxon>
        <taxon>Agaribacter</taxon>
    </lineage>
</organism>
<keyword evidence="1" id="KW-0175">Coiled coil</keyword>
<evidence type="ECO:0000313" key="3">
    <source>
        <dbReference type="EMBL" id="MFC3122277.1"/>
    </source>
</evidence>
<keyword evidence="2" id="KW-0472">Membrane</keyword>
<feature type="coiled-coil region" evidence="1">
    <location>
        <begin position="310"/>
        <end position="337"/>
    </location>
</feature>
<dbReference type="Gene3D" id="1.25.40.10">
    <property type="entry name" value="Tetratricopeptide repeat domain"/>
    <property type="match status" value="1"/>
</dbReference>
<name>A0ABV7FUW3_9ALTE</name>
<accession>A0ABV7FUW3</accession>
<evidence type="ECO:0000313" key="4">
    <source>
        <dbReference type="Proteomes" id="UP001595478"/>
    </source>
</evidence>
<gene>
    <name evidence="3" type="ORF">ACFOHL_11660</name>
</gene>
<keyword evidence="4" id="KW-1185">Reference proteome</keyword>